<evidence type="ECO:0000313" key="10">
    <source>
        <dbReference type="Proteomes" id="UP000198287"/>
    </source>
</evidence>
<keyword evidence="5 7" id="KW-0472">Membrane</keyword>
<feature type="transmembrane region" description="Helical" evidence="7">
    <location>
        <begin position="326"/>
        <end position="352"/>
    </location>
</feature>
<feature type="transmembrane region" description="Helical" evidence="7">
    <location>
        <begin position="403"/>
        <end position="422"/>
    </location>
</feature>
<evidence type="ECO:0000256" key="3">
    <source>
        <dbReference type="ARBA" id="ARBA00022692"/>
    </source>
</evidence>
<dbReference type="Pfam" id="PF07690">
    <property type="entry name" value="MFS_1"/>
    <property type="match status" value="1"/>
</dbReference>
<reference evidence="9 10" key="1">
    <citation type="submission" date="2015-12" db="EMBL/GenBank/DDBJ databases">
        <title>The genome of Folsomia candida.</title>
        <authorList>
            <person name="Faddeeva A."/>
            <person name="Derks M.F."/>
            <person name="Anvar Y."/>
            <person name="Smit S."/>
            <person name="Van Straalen N."/>
            <person name="Roelofs D."/>
        </authorList>
    </citation>
    <scope>NUCLEOTIDE SEQUENCE [LARGE SCALE GENOMIC DNA]</scope>
    <source>
        <strain evidence="9 10">VU population</strain>
        <tissue evidence="9">Whole body</tissue>
    </source>
</reference>
<keyword evidence="10" id="KW-1185">Reference proteome</keyword>
<keyword evidence="2" id="KW-0813">Transport</keyword>
<dbReference type="PANTHER" id="PTHR23506">
    <property type="entry name" value="GH10249P"/>
    <property type="match status" value="1"/>
</dbReference>
<dbReference type="PROSITE" id="PS50850">
    <property type="entry name" value="MFS"/>
    <property type="match status" value="1"/>
</dbReference>
<feature type="transmembrane region" description="Helical" evidence="7">
    <location>
        <begin position="62"/>
        <end position="79"/>
    </location>
</feature>
<feature type="domain" description="Major facilitator superfamily (MFS) profile" evidence="8">
    <location>
        <begin position="24"/>
        <end position="426"/>
    </location>
</feature>
<dbReference type="GO" id="GO:0022857">
    <property type="term" value="F:transmembrane transporter activity"/>
    <property type="evidence" value="ECO:0007669"/>
    <property type="project" value="InterPro"/>
</dbReference>
<feature type="compositionally biased region" description="Polar residues" evidence="6">
    <location>
        <begin position="444"/>
        <end position="458"/>
    </location>
</feature>
<dbReference type="InterPro" id="IPR020846">
    <property type="entry name" value="MFS_dom"/>
</dbReference>
<evidence type="ECO:0000256" key="2">
    <source>
        <dbReference type="ARBA" id="ARBA00022448"/>
    </source>
</evidence>
<comment type="subcellular location">
    <subcellularLocation>
        <location evidence="1">Membrane</location>
        <topology evidence="1">Multi-pass membrane protein</topology>
    </subcellularLocation>
</comment>
<dbReference type="STRING" id="158441.A0A226EG72"/>
<feature type="transmembrane region" description="Helical" evidence="7">
    <location>
        <begin position="130"/>
        <end position="149"/>
    </location>
</feature>
<comment type="caution">
    <text evidence="9">The sequence shown here is derived from an EMBL/GenBank/DDBJ whole genome shotgun (WGS) entry which is preliminary data.</text>
</comment>
<evidence type="ECO:0000256" key="6">
    <source>
        <dbReference type="SAM" id="MobiDB-lite"/>
    </source>
</evidence>
<feature type="transmembrane region" description="Helical" evidence="7">
    <location>
        <begin position="184"/>
        <end position="205"/>
    </location>
</feature>
<feature type="transmembrane region" description="Helical" evidence="7">
    <location>
        <begin position="266"/>
        <end position="286"/>
    </location>
</feature>
<feature type="transmembrane region" description="Helical" evidence="7">
    <location>
        <begin position="298"/>
        <end position="320"/>
    </location>
</feature>
<evidence type="ECO:0000313" key="9">
    <source>
        <dbReference type="EMBL" id="OXA56663.1"/>
    </source>
</evidence>
<proteinExistence type="predicted"/>
<dbReference type="InterPro" id="IPR036259">
    <property type="entry name" value="MFS_trans_sf"/>
</dbReference>
<dbReference type="InterPro" id="IPR050930">
    <property type="entry name" value="MFS_Vesicular_Transporter"/>
</dbReference>
<evidence type="ECO:0000256" key="7">
    <source>
        <dbReference type="SAM" id="Phobius"/>
    </source>
</evidence>
<feature type="transmembrane region" description="Helical" evidence="7">
    <location>
        <begin position="364"/>
        <end position="383"/>
    </location>
</feature>
<organism evidence="9 10">
    <name type="scientific">Folsomia candida</name>
    <name type="common">Springtail</name>
    <dbReference type="NCBI Taxonomy" id="158441"/>
    <lineage>
        <taxon>Eukaryota</taxon>
        <taxon>Metazoa</taxon>
        <taxon>Ecdysozoa</taxon>
        <taxon>Arthropoda</taxon>
        <taxon>Hexapoda</taxon>
        <taxon>Collembola</taxon>
        <taxon>Entomobryomorpha</taxon>
        <taxon>Isotomoidea</taxon>
        <taxon>Isotomidae</taxon>
        <taxon>Proisotominae</taxon>
        <taxon>Folsomia</taxon>
    </lineage>
</organism>
<dbReference type="Proteomes" id="UP000198287">
    <property type="component" value="Unassembled WGS sequence"/>
</dbReference>
<sequence>MNYFNRVRENIRRKVSVFSGSQWVIILVFCFAYLFAACVNSLQAPFYPAEAERKGASATEYGLVFGIFQLIVFIASPIFGKYMHFLGAKLVLELGLFTIGASCFAFGFLARVNDHTAFITLSFAIRVFEAIGASAFCTASFTIIAGEFAGSVATTFASLETFYGLGLIIGPTLGGILFELGGFLLPFVVTGLCLIVVALITPCLVPGGGSMDKADSNDQEGFSIITLLRIPAATLAALTIWMSSCSIGFLSATLEPHLRQFHLSEMQVGLVFMTTGISYSLSAPIWGKLMDKKWHPKYVSLFGCGLLIVAHLIIGPAIFIPIEPQLGITCVGLIIHGIGVGAIQVSGFVLALRESIANGFPDSLKTYSVVSGLWASFLSLGMFVGPSLGGWLLDQSSFRMSSLFPLVTAIIVSVLVIPIVYIHNRQTRRRFGWESNGNITNASESSTLLHQGPNNSRKGSQEFYGSFRPMA</sequence>
<feature type="transmembrane region" description="Helical" evidence="7">
    <location>
        <begin position="226"/>
        <end position="254"/>
    </location>
</feature>
<accession>A0A226EG72</accession>
<keyword evidence="3 7" id="KW-0812">Transmembrane</keyword>
<feature type="region of interest" description="Disordered" evidence="6">
    <location>
        <begin position="444"/>
        <end position="471"/>
    </location>
</feature>
<gene>
    <name evidence="9" type="ORF">Fcan01_07496</name>
</gene>
<dbReference type="OMA" id="ICINIVP"/>
<dbReference type="GO" id="GO:0016020">
    <property type="term" value="C:membrane"/>
    <property type="evidence" value="ECO:0007669"/>
    <property type="project" value="UniProtKB-SubCell"/>
</dbReference>
<dbReference type="Gene3D" id="1.20.1250.20">
    <property type="entry name" value="MFS general substrate transporter like domains"/>
    <property type="match status" value="2"/>
</dbReference>
<evidence type="ECO:0000256" key="5">
    <source>
        <dbReference type="ARBA" id="ARBA00023136"/>
    </source>
</evidence>
<dbReference type="AlphaFoldDB" id="A0A226EG72"/>
<dbReference type="SUPFAM" id="SSF103473">
    <property type="entry name" value="MFS general substrate transporter"/>
    <property type="match status" value="1"/>
</dbReference>
<dbReference type="EMBL" id="LNIX01000003">
    <property type="protein sequence ID" value="OXA56663.1"/>
    <property type="molecule type" value="Genomic_DNA"/>
</dbReference>
<evidence type="ECO:0000259" key="8">
    <source>
        <dbReference type="PROSITE" id="PS50850"/>
    </source>
</evidence>
<name>A0A226EG72_FOLCA</name>
<evidence type="ECO:0000256" key="4">
    <source>
        <dbReference type="ARBA" id="ARBA00022989"/>
    </source>
</evidence>
<feature type="transmembrane region" description="Helical" evidence="7">
    <location>
        <begin position="91"/>
        <end position="110"/>
    </location>
</feature>
<evidence type="ECO:0000256" key="1">
    <source>
        <dbReference type="ARBA" id="ARBA00004141"/>
    </source>
</evidence>
<dbReference type="PANTHER" id="PTHR23506:SF26">
    <property type="entry name" value="MFS-TYPE TRANSPORTER SLC18B1"/>
    <property type="match status" value="1"/>
</dbReference>
<feature type="transmembrane region" description="Helical" evidence="7">
    <location>
        <begin position="21"/>
        <end position="42"/>
    </location>
</feature>
<dbReference type="InterPro" id="IPR011701">
    <property type="entry name" value="MFS"/>
</dbReference>
<dbReference type="OrthoDB" id="446368at2759"/>
<feature type="transmembrane region" description="Helical" evidence="7">
    <location>
        <begin position="161"/>
        <end position="178"/>
    </location>
</feature>
<keyword evidence="4 7" id="KW-1133">Transmembrane helix</keyword>
<protein>
    <submittedName>
        <fullName evidence="9">Vesicular acetylcholine transporter</fullName>
    </submittedName>
</protein>